<evidence type="ECO:0000256" key="4">
    <source>
        <dbReference type="ARBA" id="ARBA00015132"/>
    </source>
</evidence>
<dbReference type="OrthoDB" id="9803238at2"/>
<dbReference type="GO" id="GO:0003979">
    <property type="term" value="F:UDP-glucose 6-dehydrogenase activity"/>
    <property type="evidence" value="ECO:0007669"/>
    <property type="project" value="UniProtKB-EC"/>
</dbReference>
<dbReference type="GO" id="GO:0051287">
    <property type="term" value="F:NAD binding"/>
    <property type="evidence" value="ECO:0007669"/>
    <property type="project" value="InterPro"/>
</dbReference>
<feature type="active site" description="Nucleophile" evidence="9">
    <location>
        <position position="263"/>
    </location>
</feature>
<evidence type="ECO:0000256" key="7">
    <source>
        <dbReference type="ARBA" id="ARBA00047473"/>
    </source>
</evidence>
<dbReference type="Pfam" id="PF00984">
    <property type="entry name" value="UDPG_MGDP_dh"/>
    <property type="match status" value="1"/>
</dbReference>
<dbReference type="GO" id="GO:0006065">
    <property type="term" value="P:UDP-glucuronate biosynthetic process"/>
    <property type="evidence" value="ECO:0007669"/>
    <property type="project" value="UniProtKB-UniPathway"/>
</dbReference>
<keyword evidence="6 8" id="KW-0520">NAD</keyword>
<dbReference type="PROSITE" id="PS51257">
    <property type="entry name" value="PROKAR_LIPOPROTEIN"/>
    <property type="match status" value="1"/>
</dbReference>
<dbReference type="InterPro" id="IPR001732">
    <property type="entry name" value="UDP-Glc/GDP-Man_DH_N"/>
</dbReference>
<feature type="domain" description="UDP-glucose/GDP-mannose dehydrogenase C-terminal" evidence="12">
    <location>
        <begin position="317"/>
        <end position="418"/>
    </location>
</feature>
<evidence type="ECO:0000256" key="11">
    <source>
        <dbReference type="PIRSR" id="PIRSR500134-3"/>
    </source>
</evidence>
<dbReference type="PANTHER" id="PTHR43750">
    <property type="entry name" value="UDP-GLUCOSE 6-DEHYDROGENASE TUAD"/>
    <property type="match status" value="1"/>
</dbReference>
<feature type="binding site" evidence="11">
    <location>
        <position position="122"/>
    </location>
    <ligand>
        <name>NAD(+)</name>
        <dbReference type="ChEBI" id="CHEBI:57540"/>
    </ligand>
</feature>
<keyword evidence="14" id="KW-1185">Reference proteome</keyword>
<evidence type="ECO:0000256" key="6">
    <source>
        <dbReference type="ARBA" id="ARBA00023027"/>
    </source>
</evidence>
<dbReference type="Gene3D" id="3.40.50.720">
    <property type="entry name" value="NAD(P)-binding Rossmann-like Domain"/>
    <property type="match status" value="2"/>
</dbReference>
<dbReference type="InterPro" id="IPR028357">
    <property type="entry name" value="UDPglc_DH_bac"/>
</dbReference>
<feature type="binding site" evidence="11">
    <location>
        <position position="266"/>
    </location>
    <ligand>
        <name>NAD(+)</name>
        <dbReference type="ChEBI" id="CHEBI:57540"/>
    </ligand>
</feature>
<feature type="binding site" evidence="10">
    <location>
        <position position="260"/>
    </location>
    <ligand>
        <name>substrate</name>
    </ligand>
</feature>
<dbReference type="InterPro" id="IPR014027">
    <property type="entry name" value="UDP-Glc/GDP-Man_DH_C"/>
</dbReference>
<dbReference type="InterPro" id="IPR014026">
    <property type="entry name" value="UDP-Glc/GDP-Man_DH_dimer"/>
</dbReference>
<comment type="pathway">
    <text evidence="1">Nucleotide-sugar biosynthesis; UDP-alpha-D-glucuronate biosynthesis; UDP-alpha-D-glucuronate from UDP-alpha-D-glucose: step 1/1.</text>
</comment>
<evidence type="ECO:0000256" key="10">
    <source>
        <dbReference type="PIRSR" id="PIRSR500134-2"/>
    </source>
</evidence>
<feature type="binding site" evidence="10">
    <location>
        <position position="324"/>
    </location>
    <ligand>
        <name>substrate</name>
    </ligand>
</feature>
<reference evidence="13 14" key="1">
    <citation type="submission" date="2019-08" db="EMBL/GenBank/DDBJ databases">
        <title>Hyperibacter terrae gen. nov., sp. nov. and Hyperibacter viscosus sp. nov., two new members in the family Rhodospirillaceae isolated from the rhizosphere of Hypericum perforatum.</title>
        <authorList>
            <person name="Noviana Z."/>
        </authorList>
    </citation>
    <scope>NUCLEOTIDE SEQUENCE [LARGE SCALE GENOMIC DNA]</scope>
    <source>
        <strain evidence="13 14">R5913</strain>
    </source>
</reference>
<evidence type="ECO:0000256" key="2">
    <source>
        <dbReference type="ARBA" id="ARBA00006601"/>
    </source>
</evidence>
<evidence type="ECO:0000256" key="9">
    <source>
        <dbReference type="PIRSR" id="PIRSR500134-1"/>
    </source>
</evidence>
<feature type="binding site" evidence="11">
    <location>
        <position position="35"/>
    </location>
    <ligand>
        <name>NAD(+)</name>
        <dbReference type="ChEBI" id="CHEBI:57540"/>
    </ligand>
</feature>
<dbReference type="InterPro" id="IPR036220">
    <property type="entry name" value="UDP-Glc/GDP-Man_DH_C_sf"/>
</dbReference>
<comment type="catalytic activity">
    <reaction evidence="7 8">
        <text>UDP-alpha-D-glucose + 2 NAD(+) + H2O = UDP-alpha-D-glucuronate + 2 NADH + 3 H(+)</text>
        <dbReference type="Rhea" id="RHEA:23596"/>
        <dbReference type="ChEBI" id="CHEBI:15377"/>
        <dbReference type="ChEBI" id="CHEBI:15378"/>
        <dbReference type="ChEBI" id="CHEBI:57540"/>
        <dbReference type="ChEBI" id="CHEBI:57945"/>
        <dbReference type="ChEBI" id="CHEBI:58052"/>
        <dbReference type="ChEBI" id="CHEBI:58885"/>
        <dbReference type="EC" id="1.1.1.22"/>
    </reaction>
</comment>
<sequence>MKVVMIGAGYVGLVSGACFSEFGVEVACVDKDANRIRDLIEGRIPIYEPGLEDLVRDNSKAGRLSFSTDLNAAMAGAEAVFIAVGTPSRRGDGHADLSYVYQAAREIAATLTGYTVIVTKSTVPVGTGRRVAEIIREVRPDAQFDVVSNPEFLREGSAINDFMRPDRIVIGTETERARDVMRRLYRPLYLIETPIVFTGLETSELIKYAANSFLATKITFINEIADLCEKVGADVHDVARGIGLDGRIGRKFLHPGPGFGGSCFPKDTLALVRTAQEADAPLRIIEQVVASNDARKVSMVSRVTNAVGGNVRGKTIAVLGLTFKPNTDDMRDSPSLVILPRLLEQGAKVRAFDPEGMGEARKQMPDVDYCGSAEDAMSGADCLLLLTEWNEFRALDPRRIKALLGKPVVVDLRNVYNPAEMRAAGLTYTSVGRPAGSSSSSEPA</sequence>
<gene>
    <name evidence="13" type="ORF">FRZ44_13980</name>
</gene>
<keyword evidence="5 8" id="KW-0560">Oxidoreductase</keyword>
<feature type="binding site" evidence="11">
    <location>
        <position position="155"/>
    </location>
    <ligand>
        <name>NAD(+)</name>
        <dbReference type="ChEBI" id="CHEBI:57540"/>
    </ligand>
</feature>
<feature type="binding site" evidence="11">
    <location>
        <position position="30"/>
    </location>
    <ligand>
        <name>NAD(+)</name>
        <dbReference type="ChEBI" id="CHEBI:57540"/>
    </ligand>
</feature>
<dbReference type="Pfam" id="PF03720">
    <property type="entry name" value="UDPG_MGDP_dh_C"/>
    <property type="match status" value="1"/>
</dbReference>
<dbReference type="PANTHER" id="PTHR43750:SF3">
    <property type="entry name" value="UDP-GLUCOSE 6-DEHYDROGENASE TUAD"/>
    <property type="match status" value="1"/>
</dbReference>
<feature type="binding site" evidence="10">
    <location>
        <begin position="152"/>
        <end position="155"/>
    </location>
    <ligand>
        <name>substrate</name>
    </ligand>
</feature>
<dbReference type="InterPro" id="IPR008927">
    <property type="entry name" value="6-PGluconate_DH-like_C_sf"/>
</dbReference>
<feature type="binding site" evidence="10">
    <location>
        <begin position="252"/>
        <end position="256"/>
    </location>
    <ligand>
        <name>substrate</name>
    </ligand>
</feature>
<dbReference type="UniPathway" id="UPA00038">
    <property type="reaction ID" value="UER00491"/>
</dbReference>
<dbReference type="KEGG" id="htq:FRZ44_13980"/>
<evidence type="ECO:0000259" key="12">
    <source>
        <dbReference type="SMART" id="SM00984"/>
    </source>
</evidence>
<dbReference type="GO" id="GO:0000271">
    <property type="term" value="P:polysaccharide biosynthetic process"/>
    <property type="evidence" value="ECO:0007669"/>
    <property type="project" value="InterPro"/>
</dbReference>
<dbReference type="SUPFAM" id="SSF51735">
    <property type="entry name" value="NAD(P)-binding Rossmann-fold domains"/>
    <property type="match status" value="1"/>
</dbReference>
<evidence type="ECO:0000256" key="5">
    <source>
        <dbReference type="ARBA" id="ARBA00023002"/>
    </source>
</evidence>
<evidence type="ECO:0000313" key="13">
    <source>
        <dbReference type="EMBL" id="QEX16106.1"/>
    </source>
</evidence>
<organism evidence="13 14">
    <name type="scientific">Hypericibacter terrae</name>
    <dbReference type="NCBI Taxonomy" id="2602015"/>
    <lineage>
        <taxon>Bacteria</taxon>
        <taxon>Pseudomonadati</taxon>
        <taxon>Pseudomonadota</taxon>
        <taxon>Alphaproteobacteria</taxon>
        <taxon>Rhodospirillales</taxon>
        <taxon>Dongiaceae</taxon>
        <taxon>Hypericibacter</taxon>
    </lineage>
</organism>
<dbReference type="SUPFAM" id="SSF52413">
    <property type="entry name" value="UDP-glucose/GDP-mannose dehydrogenase C-terminal domain"/>
    <property type="match status" value="1"/>
</dbReference>
<dbReference type="InterPro" id="IPR036291">
    <property type="entry name" value="NAD(P)-bd_dom_sf"/>
</dbReference>
<dbReference type="Pfam" id="PF03721">
    <property type="entry name" value="UDPG_MGDP_dh_N"/>
    <property type="match status" value="1"/>
</dbReference>
<dbReference type="PIRSF" id="PIRSF000124">
    <property type="entry name" value="UDPglc_GDPman_dh"/>
    <property type="match status" value="1"/>
</dbReference>
<feature type="binding site" evidence="10">
    <location>
        <position position="207"/>
    </location>
    <ligand>
        <name>substrate</name>
    </ligand>
</feature>
<evidence type="ECO:0000313" key="14">
    <source>
        <dbReference type="Proteomes" id="UP000326202"/>
    </source>
</evidence>
<dbReference type="InterPro" id="IPR017476">
    <property type="entry name" value="UDP-Glc/GDP-Man"/>
</dbReference>
<feature type="binding site" evidence="11">
    <location>
        <position position="86"/>
    </location>
    <ligand>
        <name>NAD(+)</name>
        <dbReference type="ChEBI" id="CHEBI:57540"/>
    </ligand>
</feature>
<evidence type="ECO:0000256" key="1">
    <source>
        <dbReference type="ARBA" id="ARBA00004701"/>
    </source>
</evidence>
<evidence type="ECO:0000256" key="8">
    <source>
        <dbReference type="PIRNR" id="PIRNR000124"/>
    </source>
</evidence>
<dbReference type="Proteomes" id="UP000326202">
    <property type="component" value="Chromosome"/>
</dbReference>
<feature type="binding site" evidence="11">
    <location>
        <position position="331"/>
    </location>
    <ligand>
        <name>NAD(+)</name>
        <dbReference type="ChEBI" id="CHEBI:57540"/>
    </ligand>
</feature>
<comment type="similarity">
    <text evidence="2 8">Belongs to the UDP-glucose/GDP-mannose dehydrogenase family.</text>
</comment>
<dbReference type="SUPFAM" id="SSF48179">
    <property type="entry name" value="6-phosphogluconate dehydrogenase C-terminal domain-like"/>
    <property type="match status" value="1"/>
</dbReference>
<accession>A0A5J6MMZ5</accession>
<dbReference type="PIRSF" id="PIRSF500134">
    <property type="entry name" value="UDPglc_DH_bac"/>
    <property type="match status" value="1"/>
</dbReference>
<protein>
    <recommendedName>
        <fullName evidence="4 8">UDP-glucose 6-dehydrogenase</fullName>
        <ecNumber evidence="3 8">1.1.1.22</ecNumber>
    </recommendedName>
</protein>
<dbReference type="EMBL" id="CP042906">
    <property type="protein sequence ID" value="QEX16106.1"/>
    <property type="molecule type" value="Genomic_DNA"/>
</dbReference>
<dbReference type="SMART" id="SM00984">
    <property type="entry name" value="UDPG_MGDP_dh_C"/>
    <property type="match status" value="1"/>
</dbReference>
<name>A0A5J6MMZ5_9PROT</name>
<dbReference type="EC" id="1.1.1.22" evidence="3 8"/>
<dbReference type="NCBIfam" id="TIGR03026">
    <property type="entry name" value="NDP-sugDHase"/>
    <property type="match status" value="1"/>
</dbReference>
<dbReference type="RefSeq" id="WP_151176505.1">
    <property type="nucleotide sequence ID" value="NZ_CP042906.1"/>
</dbReference>
<evidence type="ECO:0000256" key="3">
    <source>
        <dbReference type="ARBA" id="ARBA00012954"/>
    </source>
</evidence>
<dbReference type="Gene3D" id="1.20.5.100">
    <property type="entry name" value="Cytochrome c1, transmembrane anchor, C-terminal"/>
    <property type="match status" value="1"/>
</dbReference>
<proteinExistence type="inferred from homology"/>
<dbReference type="AlphaFoldDB" id="A0A5J6MMZ5"/>